<dbReference type="CDD" id="cd03293">
    <property type="entry name" value="ABC_NrtD_SsuB_transporters"/>
    <property type="match status" value="1"/>
</dbReference>
<dbReference type="InterPro" id="IPR027417">
    <property type="entry name" value="P-loop_NTPase"/>
</dbReference>
<sequence>MIMTESYLSIDHLHKEFPRRGDRPLNVLGDLDVHVEEGALLSILGPSGCGKSTLLNIINGLDDATTGEVRLAGRKVSTRTRSDVKIGVVFQQPRLLAWRTVRNNVALPLQEMGLPKDEIDDRVRRYLALVGLAEFADYYPLQLSGGMQQRVSLARGLAIEPDLLLADEPFSALDEFSARRLRQEFVRIWAETGKTILFVTHNIREAVFLSSRLLVITDRPARTYLDLPVTVPHPRKPEDDLLFELEKSVTEDFMRMEEQVRLEKEMTR</sequence>
<keyword evidence="6" id="KW-1185">Reference proteome</keyword>
<dbReference type="EMBL" id="AP027731">
    <property type="protein sequence ID" value="BDZ45051.1"/>
    <property type="molecule type" value="Genomic_DNA"/>
</dbReference>
<evidence type="ECO:0000313" key="5">
    <source>
        <dbReference type="EMBL" id="BDZ45051.1"/>
    </source>
</evidence>
<dbReference type="SUPFAM" id="SSF52540">
    <property type="entry name" value="P-loop containing nucleoside triphosphate hydrolases"/>
    <property type="match status" value="1"/>
</dbReference>
<keyword evidence="3" id="KW-0067">ATP-binding</keyword>
<evidence type="ECO:0000256" key="3">
    <source>
        <dbReference type="ARBA" id="ARBA00022840"/>
    </source>
</evidence>
<dbReference type="InterPro" id="IPR017871">
    <property type="entry name" value="ABC_transporter-like_CS"/>
</dbReference>
<dbReference type="InterPro" id="IPR003593">
    <property type="entry name" value="AAA+_ATPase"/>
</dbReference>
<dbReference type="InterPro" id="IPR050166">
    <property type="entry name" value="ABC_transporter_ATP-bind"/>
</dbReference>
<dbReference type="PROSITE" id="PS50893">
    <property type="entry name" value="ABC_TRANSPORTER_2"/>
    <property type="match status" value="1"/>
</dbReference>
<accession>A0ABN6XJM5</accession>
<dbReference type="PANTHER" id="PTHR42788">
    <property type="entry name" value="TAURINE IMPORT ATP-BINDING PROTEIN-RELATED"/>
    <property type="match status" value="1"/>
</dbReference>
<evidence type="ECO:0000313" key="6">
    <source>
        <dbReference type="Proteomes" id="UP001321498"/>
    </source>
</evidence>
<proteinExistence type="predicted"/>
<name>A0ABN6XJM5_9MICO</name>
<protein>
    <recommendedName>
        <fullName evidence="4">ABC transporter domain-containing protein</fullName>
    </recommendedName>
</protein>
<dbReference type="PANTHER" id="PTHR42788:SF13">
    <property type="entry name" value="ALIPHATIC SULFONATES IMPORT ATP-BINDING PROTEIN SSUB"/>
    <property type="match status" value="1"/>
</dbReference>
<evidence type="ECO:0000259" key="4">
    <source>
        <dbReference type="PROSITE" id="PS50893"/>
    </source>
</evidence>
<keyword evidence="1" id="KW-0813">Transport</keyword>
<dbReference type="SMART" id="SM00382">
    <property type="entry name" value="AAA"/>
    <property type="match status" value="1"/>
</dbReference>
<evidence type="ECO:0000256" key="1">
    <source>
        <dbReference type="ARBA" id="ARBA00022448"/>
    </source>
</evidence>
<dbReference type="InterPro" id="IPR003439">
    <property type="entry name" value="ABC_transporter-like_ATP-bd"/>
</dbReference>
<dbReference type="Pfam" id="PF00005">
    <property type="entry name" value="ABC_tran"/>
    <property type="match status" value="1"/>
</dbReference>
<organism evidence="5 6">
    <name type="scientific">Naasia aerilata</name>
    <dbReference type="NCBI Taxonomy" id="1162966"/>
    <lineage>
        <taxon>Bacteria</taxon>
        <taxon>Bacillati</taxon>
        <taxon>Actinomycetota</taxon>
        <taxon>Actinomycetes</taxon>
        <taxon>Micrococcales</taxon>
        <taxon>Microbacteriaceae</taxon>
        <taxon>Naasia</taxon>
    </lineage>
</organism>
<keyword evidence="2" id="KW-0547">Nucleotide-binding</keyword>
<dbReference type="Proteomes" id="UP001321498">
    <property type="component" value="Chromosome"/>
</dbReference>
<dbReference type="Gene3D" id="3.40.50.300">
    <property type="entry name" value="P-loop containing nucleotide triphosphate hydrolases"/>
    <property type="match status" value="1"/>
</dbReference>
<dbReference type="PROSITE" id="PS00211">
    <property type="entry name" value="ABC_TRANSPORTER_1"/>
    <property type="match status" value="1"/>
</dbReference>
<feature type="domain" description="ABC transporter" evidence="4">
    <location>
        <begin position="8"/>
        <end position="243"/>
    </location>
</feature>
<reference evidence="6" key="1">
    <citation type="journal article" date="2019" name="Int. J. Syst. Evol. Microbiol.">
        <title>The Global Catalogue of Microorganisms (GCM) 10K type strain sequencing project: providing services to taxonomists for standard genome sequencing and annotation.</title>
        <authorList>
            <consortium name="The Broad Institute Genomics Platform"/>
            <consortium name="The Broad Institute Genome Sequencing Center for Infectious Disease"/>
            <person name="Wu L."/>
            <person name="Ma J."/>
        </authorList>
    </citation>
    <scope>NUCLEOTIDE SEQUENCE [LARGE SCALE GENOMIC DNA]</scope>
    <source>
        <strain evidence="6">NBRC 108725</strain>
    </source>
</reference>
<gene>
    <name evidence="5" type="ORF">GCM10025866_09600</name>
</gene>
<evidence type="ECO:0000256" key="2">
    <source>
        <dbReference type="ARBA" id="ARBA00022741"/>
    </source>
</evidence>